<dbReference type="EMBL" id="AKGD01000001">
    <property type="protein sequence ID" value="EIT70748.1"/>
    <property type="molecule type" value="Genomic_DNA"/>
</dbReference>
<protein>
    <recommendedName>
        <fullName evidence="3">DUF1214 domain-containing protein</fullName>
    </recommendedName>
</protein>
<evidence type="ECO:0008006" key="3">
    <source>
        <dbReference type="Google" id="ProtNLM"/>
    </source>
</evidence>
<sequence length="408" mass="46688">MPTSTSQLQQGAAISPAMDAAWKRYLEGLEALRQRIFATEMVWRPETHAAAHYFLMNAQASAFTTCFAPKQTYPAFYVHSTFEPNIFTWTLPNPDFHYRWAFIDGTRTYRVWGHRGNTLWLDIQVNRSHWCDDEPTVFGNYQPEGILDADGNFEYILSATDPGPGKHWIKLDPSSRNNVLLIRDTHYDWVNTRGAELHIELHDGLPAGPCFLPEAELERRLDGCLRLMNFVVEHFQPHITTNPQRTGINRFHQSNVNTKGGSHPVAVYLLLPYEIEADEALIIDVEIPQTMYWNIHLGDVWGGTADYLQHQSCLNGAQAHVDADGHARLVLSTQDPGVPNWLDAIGCLHGIAQFRWYKTSKVNVPDVRKVKLADLHQELPAATPRVSREERKRNIDARRAAIMRRYHY</sequence>
<evidence type="ECO:0000313" key="1">
    <source>
        <dbReference type="EMBL" id="EIT70748.1"/>
    </source>
</evidence>
<reference evidence="1 2" key="1">
    <citation type="journal article" date="2012" name="J. Bacteriol.">
        <title>Genome Sequence of n-Alkane-Degrading Hydrocarboniphaga effusa Strain AP103T (ATCC BAA-332T).</title>
        <authorList>
            <person name="Chang H.K."/>
            <person name="Zylstra G.J."/>
            <person name="Chae J.C."/>
        </authorList>
    </citation>
    <scope>NUCLEOTIDE SEQUENCE [LARGE SCALE GENOMIC DNA]</scope>
    <source>
        <strain evidence="1 2">AP103</strain>
    </source>
</reference>
<comment type="caution">
    <text evidence="1">The sequence shown here is derived from an EMBL/GenBank/DDBJ whole genome shotgun (WGS) entry which is preliminary data.</text>
</comment>
<organism evidence="1 2">
    <name type="scientific">Hydrocarboniphaga effusa AP103</name>
    <dbReference type="NCBI Taxonomy" id="1172194"/>
    <lineage>
        <taxon>Bacteria</taxon>
        <taxon>Pseudomonadati</taxon>
        <taxon>Pseudomonadota</taxon>
        <taxon>Gammaproteobacteria</taxon>
        <taxon>Nevskiales</taxon>
        <taxon>Nevskiaceae</taxon>
        <taxon>Hydrocarboniphaga</taxon>
    </lineage>
</organism>
<dbReference type="AlphaFoldDB" id="I8TA51"/>
<gene>
    <name evidence="1" type="ORF">WQQ_08850</name>
</gene>
<name>I8TA51_9GAMM</name>
<keyword evidence="2" id="KW-1185">Reference proteome</keyword>
<accession>I8TA51</accession>
<dbReference type="Proteomes" id="UP000003704">
    <property type="component" value="Unassembled WGS sequence"/>
</dbReference>
<evidence type="ECO:0000313" key="2">
    <source>
        <dbReference type="Proteomes" id="UP000003704"/>
    </source>
</evidence>
<dbReference type="RefSeq" id="WP_007183841.1">
    <property type="nucleotide sequence ID" value="NZ_AKGD01000001.1"/>
</dbReference>
<dbReference type="OrthoDB" id="7053758at2"/>
<dbReference type="STRING" id="1172194.WQQ_08850"/>
<proteinExistence type="predicted"/>